<keyword evidence="8 10" id="KW-0503">Monooxygenase</keyword>
<evidence type="ECO:0000256" key="5">
    <source>
        <dbReference type="ARBA" id="ARBA00022723"/>
    </source>
</evidence>
<gene>
    <name evidence="12" type="ORF">RDB_LOCUS9172</name>
</gene>
<evidence type="ECO:0000256" key="6">
    <source>
        <dbReference type="ARBA" id="ARBA00023002"/>
    </source>
</evidence>
<evidence type="ECO:0000256" key="4">
    <source>
        <dbReference type="ARBA" id="ARBA00022617"/>
    </source>
</evidence>
<proteinExistence type="inferred from homology"/>
<dbReference type="PRINTS" id="PR00463">
    <property type="entry name" value="EP450I"/>
</dbReference>
<evidence type="ECO:0000313" key="12">
    <source>
        <dbReference type="EMBL" id="CAE6402027.1"/>
    </source>
</evidence>
<evidence type="ECO:0000256" key="3">
    <source>
        <dbReference type="ARBA" id="ARBA00010617"/>
    </source>
</evidence>
<reference evidence="12" key="1">
    <citation type="submission" date="2021-01" db="EMBL/GenBank/DDBJ databases">
        <authorList>
            <person name="Kaushik A."/>
        </authorList>
    </citation>
    <scope>NUCLEOTIDE SEQUENCE</scope>
    <source>
        <strain evidence="12">AG3-T5</strain>
    </source>
</reference>
<comment type="caution">
    <text evidence="12">The sequence shown here is derived from an EMBL/GenBank/DDBJ whole genome shotgun (WGS) entry which is preliminary data.</text>
</comment>
<accession>A0A8H2WPN7</accession>
<dbReference type="GO" id="GO:0020037">
    <property type="term" value="F:heme binding"/>
    <property type="evidence" value="ECO:0007669"/>
    <property type="project" value="InterPro"/>
</dbReference>
<dbReference type="PANTHER" id="PTHR46300">
    <property type="entry name" value="P450, PUTATIVE (EUROFUNG)-RELATED-RELATED"/>
    <property type="match status" value="1"/>
</dbReference>
<dbReference type="AlphaFoldDB" id="A0A8H2WPN7"/>
<feature type="binding site" description="axial binding residue" evidence="9">
    <location>
        <position position="446"/>
    </location>
    <ligand>
        <name>heme</name>
        <dbReference type="ChEBI" id="CHEBI:30413"/>
    </ligand>
    <ligandPart>
        <name>Fe</name>
        <dbReference type="ChEBI" id="CHEBI:18248"/>
    </ligandPart>
</feature>
<dbReference type="GO" id="GO:0016705">
    <property type="term" value="F:oxidoreductase activity, acting on paired donors, with incorporation or reduction of molecular oxygen"/>
    <property type="evidence" value="ECO:0007669"/>
    <property type="project" value="InterPro"/>
</dbReference>
<keyword evidence="4 9" id="KW-0349">Heme</keyword>
<dbReference type="SUPFAM" id="SSF48264">
    <property type="entry name" value="Cytochrome P450"/>
    <property type="match status" value="1"/>
</dbReference>
<evidence type="ECO:0000256" key="10">
    <source>
        <dbReference type="RuleBase" id="RU000461"/>
    </source>
</evidence>
<keyword evidence="11" id="KW-1133">Transmembrane helix</keyword>
<evidence type="ECO:0000313" key="13">
    <source>
        <dbReference type="Proteomes" id="UP000663841"/>
    </source>
</evidence>
<keyword evidence="7 9" id="KW-0408">Iron</keyword>
<dbReference type="InterPro" id="IPR050364">
    <property type="entry name" value="Cytochrome_P450_fung"/>
</dbReference>
<dbReference type="CDD" id="cd11065">
    <property type="entry name" value="CYP64-like"/>
    <property type="match status" value="1"/>
</dbReference>
<dbReference type="Proteomes" id="UP000663841">
    <property type="component" value="Unassembled WGS sequence"/>
</dbReference>
<evidence type="ECO:0000256" key="9">
    <source>
        <dbReference type="PIRSR" id="PIRSR602401-1"/>
    </source>
</evidence>
<name>A0A8H2WPN7_9AGAM</name>
<keyword evidence="11" id="KW-0812">Transmembrane</keyword>
<comment type="cofactor">
    <cofactor evidence="1 9">
        <name>heme</name>
        <dbReference type="ChEBI" id="CHEBI:30413"/>
    </cofactor>
</comment>
<dbReference type="Pfam" id="PF00067">
    <property type="entry name" value="p450"/>
    <property type="match status" value="1"/>
</dbReference>
<dbReference type="InterPro" id="IPR002401">
    <property type="entry name" value="Cyt_P450_E_grp-I"/>
</dbReference>
<comment type="similarity">
    <text evidence="3 10">Belongs to the cytochrome P450 family.</text>
</comment>
<keyword evidence="11" id="KW-0472">Membrane</keyword>
<dbReference type="InterPro" id="IPR036396">
    <property type="entry name" value="Cyt_P450_sf"/>
</dbReference>
<dbReference type="InterPro" id="IPR001128">
    <property type="entry name" value="Cyt_P450"/>
</dbReference>
<dbReference type="GO" id="GO:0004497">
    <property type="term" value="F:monooxygenase activity"/>
    <property type="evidence" value="ECO:0007669"/>
    <property type="project" value="UniProtKB-KW"/>
</dbReference>
<comment type="pathway">
    <text evidence="2">Secondary metabolite biosynthesis.</text>
</comment>
<evidence type="ECO:0000256" key="1">
    <source>
        <dbReference type="ARBA" id="ARBA00001971"/>
    </source>
</evidence>
<keyword evidence="5 9" id="KW-0479">Metal-binding</keyword>
<dbReference type="GO" id="GO:0005506">
    <property type="term" value="F:iron ion binding"/>
    <property type="evidence" value="ECO:0007669"/>
    <property type="project" value="InterPro"/>
</dbReference>
<evidence type="ECO:0000256" key="7">
    <source>
        <dbReference type="ARBA" id="ARBA00023004"/>
    </source>
</evidence>
<evidence type="ECO:0000256" key="8">
    <source>
        <dbReference type="ARBA" id="ARBA00023033"/>
    </source>
</evidence>
<dbReference type="EMBL" id="CAJMWW010000022">
    <property type="protein sequence ID" value="CAE6402027.1"/>
    <property type="molecule type" value="Genomic_DNA"/>
</dbReference>
<organism evidence="12 13">
    <name type="scientific">Rhizoctonia solani</name>
    <dbReference type="NCBI Taxonomy" id="456999"/>
    <lineage>
        <taxon>Eukaryota</taxon>
        <taxon>Fungi</taxon>
        <taxon>Dikarya</taxon>
        <taxon>Basidiomycota</taxon>
        <taxon>Agaricomycotina</taxon>
        <taxon>Agaricomycetes</taxon>
        <taxon>Cantharellales</taxon>
        <taxon>Ceratobasidiaceae</taxon>
        <taxon>Rhizoctonia</taxon>
    </lineage>
</organism>
<dbReference type="PROSITE" id="PS00086">
    <property type="entry name" value="CYTOCHROME_P450"/>
    <property type="match status" value="1"/>
</dbReference>
<dbReference type="PANTHER" id="PTHR46300:SF7">
    <property type="entry name" value="P450, PUTATIVE (EUROFUNG)-RELATED"/>
    <property type="match status" value="1"/>
</dbReference>
<dbReference type="Gene3D" id="1.10.630.10">
    <property type="entry name" value="Cytochrome P450"/>
    <property type="match status" value="1"/>
</dbReference>
<keyword evidence="6 10" id="KW-0560">Oxidoreductase</keyword>
<feature type="transmembrane region" description="Helical" evidence="11">
    <location>
        <begin position="6"/>
        <end position="24"/>
    </location>
</feature>
<evidence type="ECO:0008006" key="14">
    <source>
        <dbReference type="Google" id="ProtNLM"/>
    </source>
</evidence>
<sequence length="517" mass="59142">MTGARDAFYTTLALVTPVILWQYYRAKLDQKATHPPSPVSLPLIGNLLSLPSGPEHIMYTELGKQLQSDIIYLKLFGHEIIVLNSSEAASDLLDKRSGLYSDRFCPLIFQDKELFDWSNAPTILGYNDVWRHHRRMMNKWLNVREASRFHNLQESQARTLLKRLLRVSTETHIFDLVKDELFFIMGSSIFQASYGYTAQEKDDPFLRAGHELIDHGTEAVMVTNFFVNIIPALNLVPEWIPGAGWKRTIREWRKQKEYAQDAPYQWTQNQVNQGTNEPSILGTLLQDHDLVSGLSPEDKEERLKQLAFILYSAATDTTATLLVSFVAAMVLNPDVQLKAQQEIDLVLGSGVLPHASDRERLPYVNRLILELLRWRPAAPIAIPHRCFQDDVYRGYNIRKGTIVIGNMWAMSRDEKDYPDPETFNPDRFLNPKVPPLPAFGWGRRICPGMHFGEASLFITITSLLATLTFSKKRDSNGKYIEPIIEDAPNSLVMALKPFEFEFAPRSEMHRRVIDEAI</sequence>
<protein>
    <recommendedName>
        <fullName evidence="14">O-methylsterigmatocystin oxidoreductase</fullName>
    </recommendedName>
</protein>
<evidence type="ECO:0000256" key="11">
    <source>
        <dbReference type="SAM" id="Phobius"/>
    </source>
</evidence>
<dbReference type="InterPro" id="IPR017972">
    <property type="entry name" value="Cyt_P450_CS"/>
</dbReference>
<evidence type="ECO:0000256" key="2">
    <source>
        <dbReference type="ARBA" id="ARBA00005179"/>
    </source>
</evidence>